<comment type="similarity">
    <text evidence="1">Belongs to the complex I NDUFA12 subunit family.</text>
</comment>
<evidence type="ECO:0000313" key="2">
    <source>
        <dbReference type="EMBL" id="SZX59506.1"/>
    </source>
</evidence>
<dbReference type="Pfam" id="PF05071">
    <property type="entry name" value="NDUFA12"/>
    <property type="match status" value="1"/>
</dbReference>
<protein>
    <submittedName>
        <fullName evidence="2">Uncharacterized protein</fullName>
    </submittedName>
</protein>
<sequence length="179" mass="19094">MSRGGVLSKAWDRLRSLVLKETLVGADANGNKYYKFLEKDLQGQLVERRRVRVPGNDLLYDPKTVPAEWRSWLARTRSEPPTEEEMARAAARQVLMQQRVAAIEEREQQRRIRMESLGQQATTAGGPDVSRFTSQLENRGYAAADSSKAGGQAGAAGGASGGAGGQGAAGSGSSTGQGS</sequence>
<dbReference type="PANTHER" id="PTHR32470">
    <property type="entry name" value="ADH DEHYDROGENASE [UBIQUINONE] 1 ALPHA SUBCOMPLEX ASSEMBLY FACTOR 2"/>
    <property type="match status" value="1"/>
</dbReference>
<dbReference type="InterPro" id="IPR007763">
    <property type="entry name" value="NDUFA12"/>
</dbReference>
<keyword evidence="3" id="KW-1185">Reference proteome</keyword>
<dbReference type="GO" id="GO:0045271">
    <property type="term" value="C:respiratory chain complex I"/>
    <property type="evidence" value="ECO:0007669"/>
    <property type="project" value="InterPro"/>
</dbReference>
<dbReference type="EMBL" id="FNXT01000003">
    <property type="protein sequence ID" value="SZX59506.1"/>
    <property type="molecule type" value="Genomic_DNA"/>
</dbReference>
<dbReference type="InterPro" id="IPR052618">
    <property type="entry name" value="ComplexI_NDUFA12"/>
</dbReference>
<proteinExistence type="inferred from homology"/>
<accession>A0A383V550</accession>
<dbReference type="GO" id="GO:0032981">
    <property type="term" value="P:mitochondrial respiratory chain complex I assembly"/>
    <property type="evidence" value="ECO:0007669"/>
    <property type="project" value="TreeGrafter"/>
</dbReference>
<name>A0A383V550_TETOB</name>
<gene>
    <name evidence="2" type="ORF">BQ4739_LOCUS119</name>
</gene>
<dbReference type="GO" id="GO:0005739">
    <property type="term" value="C:mitochondrion"/>
    <property type="evidence" value="ECO:0007669"/>
    <property type="project" value="TreeGrafter"/>
</dbReference>
<dbReference type="PANTHER" id="PTHR32470:SF2">
    <property type="entry name" value="NADH DEHYDROGENASE [UBIQUINONE] 1 ALPHA SUBCOMPLEX ASSEMBLY FACTOR 2"/>
    <property type="match status" value="1"/>
</dbReference>
<dbReference type="STRING" id="3088.A0A383V550"/>
<evidence type="ECO:0000313" key="3">
    <source>
        <dbReference type="Proteomes" id="UP000256970"/>
    </source>
</evidence>
<dbReference type="AlphaFoldDB" id="A0A383V550"/>
<evidence type="ECO:0000256" key="1">
    <source>
        <dbReference type="ARBA" id="ARBA00007355"/>
    </source>
</evidence>
<reference evidence="2 3" key="1">
    <citation type="submission" date="2016-10" db="EMBL/GenBank/DDBJ databases">
        <authorList>
            <person name="Cai Z."/>
        </authorList>
    </citation>
    <scope>NUCLEOTIDE SEQUENCE [LARGE SCALE GENOMIC DNA]</scope>
</reference>
<dbReference type="Proteomes" id="UP000256970">
    <property type="component" value="Unassembled WGS sequence"/>
</dbReference>
<organism evidence="2 3">
    <name type="scientific">Tetradesmus obliquus</name>
    <name type="common">Green alga</name>
    <name type="synonym">Acutodesmus obliquus</name>
    <dbReference type="NCBI Taxonomy" id="3088"/>
    <lineage>
        <taxon>Eukaryota</taxon>
        <taxon>Viridiplantae</taxon>
        <taxon>Chlorophyta</taxon>
        <taxon>core chlorophytes</taxon>
        <taxon>Chlorophyceae</taxon>
        <taxon>CS clade</taxon>
        <taxon>Sphaeropleales</taxon>
        <taxon>Scenedesmaceae</taxon>
        <taxon>Tetradesmus</taxon>
    </lineage>
</organism>